<feature type="domain" description="C2H2-type" evidence="10">
    <location>
        <begin position="291"/>
        <end position="314"/>
    </location>
</feature>
<dbReference type="PROSITE" id="PS50157">
    <property type="entry name" value="ZINC_FINGER_C2H2_2"/>
    <property type="match status" value="2"/>
</dbReference>
<organism evidence="12">
    <name type="scientific">Aedes albopictus</name>
    <name type="common">Asian tiger mosquito</name>
    <name type="synonym">Stegomyia albopicta</name>
    <dbReference type="NCBI Taxonomy" id="7160"/>
    <lineage>
        <taxon>Eukaryota</taxon>
        <taxon>Metazoa</taxon>
        <taxon>Ecdysozoa</taxon>
        <taxon>Arthropoda</taxon>
        <taxon>Hexapoda</taxon>
        <taxon>Insecta</taxon>
        <taxon>Pterygota</taxon>
        <taxon>Neoptera</taxon>
        <taxon>Endopterygota</taxon>
        <taxon>Diptera</taxon>
        <taxon>Nematocera</taxon>
        <taxon>Culicoidea</taxon>
        <taxon>Culicidae</taxon>
        <taxon>Culicinae</taxon>
        <taxon>Aedini</taxon>
        <taxon>Aedes</taxon>
        <taxon>Stegomyia</taxon>
    </lineage>
</organism>
<dbReference type="SMART" id="SM00355">
    <property type="entry name" value="ZnF_C2H2"/>
    <property type="match status" value="3"/>
</dbReference>
<feature type="region of interest" description="Disordered" evidence="9">
    <location>
        <begin position="145"/>
        <end position="221"/>
    </location>
</feature>
<dbReference type="Gene3D" id="3.30.160.60">
    <property type="entry name" value="Classic Zinc Finger"/>
    <property type="match status" value="2"/>
</dbReference>
<feature type="compositionally biased region" description="Basic residues" evidence="9">
    <location>
        <begin position="192"/>
        <end position="212"/>
    </location>
</feature>
<comment type="subcellular location">
    <subcellularLocation>
        <location evidence="1">Nucleus</location>
    </subcellularLocation>
</comment>
<keyword evidence="3" id="KW-0677">Repeat</keyword>
<evidence type="ECO:0000259" key="11">
    <source>
        <dbReference type="PROSITE" id="PS51915"/>
    </source>
</evidence>
<feature type="domain" description="C2H2-type" evidence="10">
    <location>
        <begin position="109"/>
        <end position="132"/>
    </location>
</feature>
<evidence type="ECO:0000256" key="4">
    <source>
        <dbReference type="ARBA" id="ARBA00022771"/>
    </source>
</evidence>
<keyword evidence="6" id="KW-0539">Nucleus</keyword>
<proteinExistence type="evidence at transcript level"/>
<feature type="domain" description="ZAD" evidence="11">
    <location>
        <begin position="18"/>
        <end position="88"/>
    </location>
</feature>
<dbReference type="PROSITE" id="PS00028">
    <property type="entry name" value="ZINC_FINGER_C2H2_1"/>
    <property type="match status" value="2"/>
</dbReference>
<dbReference type="GO" id="GO:0000978">
    <property type="term" value="F:RNA polymerase II cis-regulatory region sequence-specific DNA binding"/>
    <property type="evidence" value="ECO:0007669"/>
    <property type="project" value="TreeGrafter"/>
</dbReference>
<keyword evidence="4 7" id="KW-0863">Zinc-finger</keyword>
<dbReference type="InterPro" id="IPR036236">
    <property type="entry name" value="Znf_C2H2_sf"/>
</dbReference>
<dbReference type="Pfam" id="PF00096">
    <property type="entry name" value="zf-C2H2"/>
    <property type="match status" value="1"/>
</dbReference>
<dbReference type="EMBL" id="GAPW01002370">
    <property type="protein sequence ID" value="JAC11228.1"/>
    <property type="molecule type" value="mRNA"/>
</dbReference>
<dbReference type="InterPro" id="IPR012934">
    <property type="entry name" value="Znf_AD"/>
</dbReference>
<dbReference type="SMART" id="SM00868">
    <property type="entry name" value="zf-AD"/>
    <property type="match status" value="1"/>
</dbReference>
<dbReference type="VEuPathDB" id="VectorBase:AALC636_005100"/>
<dbReference type="Pfam" id="PF13912">
    <property type="entry name" value="zf-C2H2_6"/>
    <property type="match status" value="1"/>
</dbReference>
<feature type="binding site" evidence="8">
    <location>
        <position position="64"/>
    </location>
    <ligand>
        <name>Zn(2+)</name>
        <dbReference type="ChEBI" id="CHEBI:29105"/>
    </ligand>
</feature>
<evidence type="ECO:0000256" key="6">
    <source>
        <dbReference type="ARBA" id="ARBA00023242"/>
    </source>
</evidence>
<dbReference type="VEuPathDB" id="VectorBase:AALF007363"/>
<evidence type="ECO:0000256" key="9">
    <source>
        <dbReference type="SAM" id="MobiDB-lite"/>
    </source>
</evidence>
<keyword evidence="2 8" id="KW-0479">Metal-binding</keyword>
<dbReference type="Gene3D" id="3.40.1800.20">
    <property type="match status" value="1"/>
</dbReference>
<evidence type="ECO:0000256" key="1">
    <source>
        <dbReference type="ARBA" id="ARBA00004123"/>
    </source>
</evidence>
<accession>A0A023EQ74</accession>
<evidence type="ECO:0000256" key="2">
    <source>
        <dbReference type="ARBA" id="ARBA00022723"/>
    </source>
</evidence>
<dbReference type="GO" id="GO:0005634">
    <property type="term" value="C:nucleus"/>
    <property type="evidence" value="ECO:0007669"/>
    <property type="project" value="UniProtKB-SubCell"/>
</dbReference>
<dbReference type="GO" id="GO:0008270">
    <property type="term" value="F:zinc ion binding"/>
    <property type="evidence" value="ECO:0007669"/>
    <property type="project" value="UniProtKB-UniRule"/>
</dbReference>
<dbReference type="PROSITE" id="PS51915">
    <property type="entry name" value="ZAD"/>
    <property type="match status" value="1"/>
</dbReference>
<protein>
    <submittedName>
        <fullName evidence="12">Putative secreted protein</fullName>
    </submittedName>
</protein>
<evidence type="ECO:0000256" key="8">
    <source>
        <dbReference type="PROSITE-ProRule" id="PRU01263"/>
    </source>
</evidence>
<evidence type="ECO:0000256" key="3">
    <source>
        <dbReference type="ARBA" id="ARBA00022737"/>
    </source>
</evidence>
<dbReference type="PANTHER" id="PTHR23226">
    <property type="entry name" value="ZINC FINGER AND SCAN DOMAIN-CONTAINING"/>
    <property type="match status" value="1"/>
</dbReference>
<keyword evidence="5 8" id="KW-0862">Zinc</keyword>
<evidence type="ECO:0000256" key="5">
    <source>
        <dbReference type="ARBA" id="ARBA00022833"/>
    </source>
</evidence>
<feature type="binding site" evidence="8">
    <location>
        <position position="61"/>
    </location>
    <ligand>
        <name>Zn(2+)</name>
        <dbReference type="ChEBI" id="CHEBI:29105"/>
    </ligand>
</feature>
<dbReference type="GO" id="GO:0000981">
    <property type="term" value="F:DNA-binding transcription factor activity, RNA polymerase II-specific"/>
    <property type="evidence" value="ECO:0007669"/>
    <property type="project" value="TreeGrafter"/>
</dbReference>
<dbReference type="PANTHER" id="PTHR23226:SF416">
    <property type="entry name" value="FI01424P"/>
    <property type="match status" value="1"/>
</dbReference>
<name>A0A023EQ74_AEDAL</name>
<dbReference type="AlphaFoldDB" id="A0A023EQ74"/>
<reference evidence="12" key="1">
    <citation type="journal article" date="2014" name="PLoS Negl. Trop. Dis.">
        <title>Identification and characterization of seminal fluid proteins in the Asian tiger mosquito, Aedes albopictus.</title>
        <authorList>
            <person name="Boes K.E."/>
            <person name="Ribeiro J.M."/>
            <person name="Wong A."/>
            <person name="Harrington L.C."/>
            <person name="Wolfner M.F."/>
            <person name="Sirot L.K."/>
        </authorList>
    </citation>
    <scope>NUCLEOTIDE SEQUENCE</scope>
    <source>
        <tissue evidence="12">Reproductive organs</tissue>
    </source>
</reference>
<dbReference type="SUPFAM" id="SSF57667">
    <property type="entry name" value="beta-beta-alpha zinc fingers"/>
    <property type="match status" value="2"/>
</dbReference>
<dbReference type="SUPFAM" id="SSF57716">
    <property type="entry name" value="Glucocorticoid receptor-like (DNA-binding domain)"/>
    <property type="match status" value="1"/>
</dbReference>
<sequence>MDTVVIKKEPEVAKNTYQICRLCLSEDSLDDVFKEEELHQWIAEYLSITISSGDSMSQVICVICRIRLTEFHQFRVRCQEVQDVLQSLDQNDNSEANSELLTNKMLPRYGCTHCGKMFVLRYHLDQHAVTHTKVIRENQLKTVIREKQHVDSPEETRERNTDTVNLAKDRANGTSNHENREPQEMSEALVSKKPKKNQVQKVREKRSPKKVHPKEPTTVRTTVLEDMIDIEDIKIEPHGDDDDGCSNISVDQPSSLPLDIDNDNSQDMQVAPIDVSQIVLEKPVLYRDKTVPCPLCHKKFRTKLLLWNHNRTTHGPKVHKCKVCKARFAMPNELEKHNATKTTF</sequence>
<dbReference type="InterPro" id="IPR013087">
    <property type="entry name" value="Znf_C2H2_type"/>
</dbReference>
<feature type="compositionally biased region" description="Basic and acidic residues" evidence="9">
    <location>
        <begin position="145"/>
        <end position="183"/>
    </location>
</feature>
<feature type="binding site" evidence="8">
    <location>
        <position position="20"/>
    </location>
    <ligand>
        <name>Zn(2+)</name>
        <dbReference type="ChEBI" id="CHEBI:29105"/>
    </ligand>
</feature>
<dbReference type="VEuPathDB" id="VectorBase:AALFPA_071919"/>
<evidence type="ECO:0000313" key="12">
    <source>
        <dbReference type="EMBL" id="JAC11228.1"/>
    </source>
</evidence>
<dbReference type="Pfam" id="PF07776">
    <property type="entry name" value="zf-AD"/>
    <property type="match status" value="1"/>
</dbReference>
<evidence type="ECO:0000256" key="7">
    <source>
        <dbReference type="PROSITE-ProRule" id="PRU00042"/>
    </source>
</evidence>
<feature type="binding site" evidence="8">
    <location>
        <position position="23"/>
    </location>
    <ligand>
        <name>Zn(2+)</name>
        <dbReference type="ChEBI" id="CHEBI:29105"/>
    </ligand>
</feature>
<evidence type="ECO:0000259" key="10">
    <source>
        <dbReference type="PROSITE" id="PS50157"/>
    </source>
</evidence>